<dbReference type="InterPro" id="IPR006789">
    <property type="entry name" value="ARPC5"/>
</dbReference>
<dbReference type="SUPFAM" id="SSF69103">
    <property type="entry name" value="Arp2/3 complex 16 kDa subunit ARPC5"/>
    <property type="match status" value="1"/>
</dbReference>
<dbReference type="InterPro" id="IPR036743">
    <property type="entry name" value="ARPC5_sf"/>
</dbReference>
<evidence type="ECO:0000256" key="2">
    <source>
        <dbReference type="ARBA" id="ARBA00006084"/>
    </source>
</evidence>
<keyword evidence="3" id="KW-0963">Cytoplasm</keyword>
<evidence type="ECO:0000313" key="6">
    <source>
        <dbReference type="EMBL" id="KAK2945637.1"/>
    </source>
</evidence>
<evidence type="ECO:0000256" key="3">
    <source>
        <dbReference type="ARBA" id="ARBA00022490"/>
    </source>
</evidence>
<sequence length="123" mass="13352">MDSIIETANKQQPKDALNTLLNGALEADTIEFEDTWCPAVVTALGGLKDTDAEINPLIAPLQIVQQDALMRAIYYGLERTDNGLSLLKWHGALVKKAGVGCVVRYLCERSSNKTSDGDADDDD</sequence>
<dbReference type="PANTHER" id="PTHR12644">
    <property type="entry name" value="ARP2/3 COMPLEX 16 KD SUBUNIT P16-ARC"/>
    <property type="match status" value="1"/>
</dbReference>
<gene>
    <name evidence="6" type="ORF">BLNAU_19434</name>
</gene>
<organism evidence="6 7">
    <name type="scientific">Blattamonas nauphoetae</name>
    <dbReference type="NCBI Taxonomy" id="2049346"/>
    <lineage>
        <taxon>Eukaryota</taxon>
        <taxon>Metamonada</taxon>
        <taxon>Preaxostyla</taxon>
        <taxon>Oxymonadida</taxon>
        <taxon>Blattamonas</taxon>
    </lineage>
</organism>
<comment type="function">
    <text evidence="5">Functions as component of the Arp2/3 complex which is involved in regulation of actin polymerization and together with an activating nucleation-promoting factor (NPF) mediates the formation of branched actin networks. Arp2/3 complex plays a critical role in the control of cell morphogenesis via the modulation of cell polarity development.</text>
</comment>
<evidence type="ECO:0000313" key="7">
    <source>
        <dbReference type="Proteomes" id="UP001281761"/>
    </source>
</evidence>
<evidence type="ECO:0000256" key="5">
    <source>
        <dbReference type="RuleBase" id="RU004301"/>
    </source>
</evidence>
<dbReference type="Gene3D" id="1.25.40.190">
    <property type="entry name" value="Actin-related protein 2/3 complex subunit 5"/>
    <property type="match status" value="1"/>
</dbReference>
<protein>
    <recommendedName>
        <fullName evidence="5">Actin-related protein 2/3 complex subunit 5</fullName>
    </recommendedName>
</protein>
<comment type="similarity">
    <text evidence="2 5">Belongs to the ARPC5 family.</text>
</comment>
<comment type="caution">
    <text evidence="6">The sequence shown here is derived from an EMBL/GenBank/DDBJ whole genome shotgun (WGS) entry which is preliminary data.</text>
</comment>
<name>A0ABQ9X1R9_9EUKA</name>
<accession>A0ABQ9X1R9</accession>
<keyword evidence="7" id="KW-1185">Reference proteome</keyword>
<comment type="subcellular location">
    <subcellularLocation>
        <location evidence="1">Cytoplasm</location>
        <location evidence="1">Cytoskeleton</location>
    </subcellularLocation>
</comment>
<evidence type="ECO:0000256" key="4">
    <source>
        <dbReference type="ARBA" id="ARBA00023212"/>
    </source>
</evidence>
<keyword evidence="4 5" id="KW-0206">Cytoskeleton</keyword>
<reference evidence="6 7" key="1">
    <citation type="journal article" date="2022" name="bioRxiv">
        <title>Genomics of Preaxostyla Flagellates Illuminates Evolutionary Transitions and the Path Towards Mitochondrial Loss.</title>
        <authorList>
            <person name="Novak L.V.F."/>
            <person name="Treitli S.C."/>
            <person name="Pyrih J."/>
            <person name="Halakuc P."/>
            <person name="Pipaliya S.V."/>
            <person name="Vacek V."/>
            <person name="Brzon O."/>
            <person name="Soukal P."/>
            <person name="Eme L."/>
            <person name="Dacks J.B."/>
            <person name="Karnkowska A."/>
            <person name="Elias M."/>
            <person name="Hampl V."/>
        </authorList>
    </citation>
    <scope>NUCLEOTIDE SEQUENCE [LARGE SCALE GENOMIC DNA]</scope>
    <source>
        <strain evidence="6">NAU3</strain>
        <tissue evidence="6">Gut</tissue>
    </source>
</reference>
<dbReference type="Proteomes" id="UP001281761">
    <property type="component" value="Unassembled WGS sequence"/>
</dbReference>
<evidence type="ECO:0000256" key="1">
    <source>
        <dbReference type="ARBA" id="ARBA00004245"/>
    </source>
</evidence>
<dbReference type="EMBL" id="JARBJD010000252">
    <property type="protein sequence ID" value="KAK2945637.1"/>
    <property type="molecule type" value="Genomic_DNA"/>
</dbReference>
<proteinExistence type="inferred from homology"/>
<dbReference type="Pfam" id="PF04699">
    <property type="entry name" value="P16-Arc"/>
    <property type="match status" value="1"/>
</dbReference>